<comment type="caution">
    <text evidence="12">The sequence shown here is derived from an EMBL/GenBank/DDBJ whole genome shotgun (WGS) entry which is preliminary data.</text>
</comment>
<evidence type="ECO:0000259" key="11">
    <source>
        <dbReference type="Pfam" id="PF02108"/>
    </source>
</evidence>
<comment type="function">
    <text evidence="1">Needed for flagellar regrowth and assembly.</text>
</comment>
<feature type="domain" description="Flagellar assembly protein FliH/Type III secretion system HrpE" evidence="11">
    <location>
        <begin position="97"/>
        <end position="219"/>
    </location>
</feature>
<evidence type="ECO:0000256" key="3">
    <source>
        <dbReference type="ARBA" id="ARBA00006602"/>
    </source>
</evidence>
<comment type="subcellular location">
    <subcellularLocation>
        <location evidence="2">Cytoplasm</location>
    </subcellularLocation>
</comment>
<evidence type="ECO:0000256" key="10">
    <source>
        <dbReference type="SAM" id="MobiDB-lite"/>
    </source>
</evidence>
<organism evidence="12 13">
    <name type="scientific">Shewanella algidipiscicola</name>
    <dbReference type="NCBI Taxonomy" id="614070"/>
    <lineage>
        <taxon>Bacteria</taxon>
        <taxon>Pseudomonadati</taxon>
        <taxon>Pseudomonadota</taxon>
        <taxon>Gammaproteobacteria</taxon>
        <taxon>Alteromonadales</taxon>
        <taxon>Shewanellaceae</taxon>
        <taxon>Shewanella</taxon>
    </lineage>
</organism>
<accession>A0ABQ4P203</accession>
<dbReference type="Proteomes" id="UP000761574">
    <property type="component" value="Unassembled WGS sequence"/>
</dbReference>
<feature type="compositionally biased region" description="Basic and acidic residues" evidence="10">
    <location>
        <begin position="1"/>
        <end position="15"/>
    </location>
</feature>
<keyword evidence="5" id="KW-0813">Transport</keyword>
<comment type="similarity">
    <text evidence="3">Belongs to the FliH family.</text>
</comment>
<keyword evidence="7" id="KW-1005">Bacterial flagellum biogenesis</keyword>
<evidence type="ECO:0000256" key="4">
    <source>
        <dbReference type="ARBA" id="ARBA00016507"/>
    </source>
</evidence>
<proteinExistence type="inferred from homology"/>
<dbReference type="PRINTS" id="PR01003">
    <property type="entry name" value="FLGFLIH"/>
</dbReference>
<feature type="region of interest" description="Disordered" evidence="10">
    <location>
        <begin position="1"/>
        <end position="40"/>
    </location>
</feature>
<keyword evidence="12" id="KW-0969">Cilium</keyword>
<protein>
    <recommendedName>
        <fullName evidence="4">Flagellar assembly protein FliH</fullName>
    </recommendedName>
</protein>
<dbReference type="EMBL" id="BPFB01000001">
    <property type="protein sequence ID" value="GIU41473.1"/>
    <property type="molecule type" value="Genomic_DNA"/>
</dbReference>
<evidence type="ECO:0000256" key="6">
    <source>
        <dbReference type="ARBA" id="ARBA00022490"/>
    </source>
</evidence>
<keyword evidence="12" id="KW-0966">Cell projection</keyword>
<evidence type="ECO:0000256" key="2">
    <source>
        <dbReference type="ARBA" id="ARBA00004496"/>
    </source>
</evidence>
<dbReference type="InterPro" id="IPR018035">
    <property type="entry name" value="Flagellar_FliH/T3SS_HrpE"/>
</dbReference>
<dbReference type="RefSeq" id="WP_119979260.1">
    <property type="nucleotide sequence ID" value="NZ_BPFB01000001.1"/>
</dbReference>
<gene>
    <name evidence="12" type="primary">fliH_1</name>
    <name evidence="12" type="ORF">TUM4630_00140</name>
</gene>
<evidence type="ECO:0000256" key="1">
    <source>
        <dbReference type="ARBA" id="ARBA00003041"/>
    </source>
</evidence>
<evidence type="ECO:0000256" key="5">
    <source>
        <dbReference type="ARBA" id="ARBA00022448"/>
    </source>
</evidence>
<keyword evidence="9" id="KW-1006">Bacterial flagellum protein export</keyword>
<dbReference type="PANTHER" id="PTHR34982">
    <property type="entry name" value="YOP PROTEINS TRANSLOCATION PROTEIN L"/>
    <property type="match status" value="1"/>
</dbReference>
<keyword evidence="12" id="KW-0282">Flagellum</keyword>
<reference evidence="12 13" key="1">
    <citation type="submission" date="2021-05" db="EMBL/GenBank/DDBJ databases">
        <title>Molecular characterization for Shewanella algae harboring chromosomal blaOXA-55-like strains isolated from clinical and environment sample.</title>
        <authorList>
            <person name="Ohama Y."/>
            <person name="Aoki K."/>
            <person name="Harada S."/>
            <person name="Moriya K."/>
            <person name="Ishii Y."/>
            <person name="Tateda K."/>
        </authorList>
    </citation>
    <scope>NUCLEOTIDE SEQUENCE [LARGE SCALE GENOMIC DNA]</scope>
    <source>
        <strain evidence="12 13">LMG 23746</strain>
    </source>
</reference>
<dbReference type="PANTHER" id="PTHR34982:SF1">
    <property type="entry name" value="FLAGELLAR ASSEMBLY PROTEIN FLIH"/>
    <property type="match status" value="1"/>
</dbReference>
<sequence length="235" mass="25733">MADKPNRWRLDDKLARRYRFPPLSSTGEPGSEGAGWQDYQQAFEQGYDEGMQQGRDAGYEVGLQEGTTAGHAAGFSQGKLEGQQAGKASIDEQLNEIIAPLGALKALLEEGHCKQVNEQQSLILDLVRRVSQQVIRCELTLQPQQILKLVEETLSALPDDQSDVKIHLEPSAVTKLKELAEDKIRGWNLVADASISAGSCRIVSDKSDADASVETRLDACMQQVEAKLNEADLEA</sequence>
<dbReference type="NCBIfam" id="NF009925">
    <property type="entry name" value="PRK13386.1"/>
    <property type="match status" value="1"/>
</dbReference>
<evidence type="ECO:0000256" key="9">
    <source>
        <dbReference type="ARBA" id="ARBA00023225"/>
    </source>
</evidence>
<keyword evidence="6" id="KW-0963">Cytoplasm</keyword>
<evidence type="ECO:0000313" key="13">
    <source>
        <dbReference type="Proteomes" id="UP000761574"/>
    </source>
</evidence>
<evidence type="ECO:0000256" key="7">
    <source>
        <dbReference type="ARBA" id="ARBA00022795"/>
    </source>
</evidence>
<keyword evidence="8" id="KW-0653">Protein transport</keyword>
<evidence type="ECO:0000313" key="12">
    <source>
        <dbReference type="EMBL" id="GIU41473.1"/>
    </source>
</evidence>
<dbReference type="Pfam" id="PF02108">
    <property type="entry name" value="FliH"/>
    <property type="match status" value="1"/>
</dbReference>
<dbReference type="InterPro" id="IPR051472">
    <property type="entry name" value="T3SS_Stator/FliH"/>
</dbReference>
<name>A0ABQ4P203_9GAMM</name>
<keyword evidence="13" id="KW-1185">Reference proteome</keyword>
<dbReference type="InterPro" id="IPR000563">
    <property type="entry name" value="Flag_FliH"/>
</dbReference>
<evidence type="ECO:0000256" key="8">
    <source>
        <dbReference type="ARBA" id="ARBA00022927"/>
    </source>
</evidence>